<feature type="domain" description="Fibronectin type-III" evidence="17">
    <location>
        <begin position="126"/>
        <end position="230"/>
    </location>
</feature>
<dbReference type="PANTHER" id="PTHR23037:SF46">
    <property type="entry name" value="INTERLEUKIN 5 RECEPTOR SUBUNIT ALPHA"/>
    <property type="match status" value="1"/>
</dbReference>
<organism evidence="19 20">
    <name type="scientific">Astyanax mexicanus</name>
    <name type="common">Blind cave fish</name>
    <name type="synonym">Astyanax fasciatus mexicanus</name>
    <dbReference type="NCBI Taxonomy" id="7994"/>
    <lineage>
        <taxon>Eukaryota</taxon>
        <taxon>Metazoa</taxon>
        <taxon>Chordata</taxon>
        <taxon>Craniata</taxon>
        <taxon>Vertebrata</taxon>
        <taxon>Euteleostomi</taxon>
        <taxon>Actinopterygii</taxon>
        <taxon>Neopterygii</taxon>
        <taxon>Teleostei</taxon>
        <taxon>Ostariophysi</taxon>
        <taxon>Characiformes</taxon>
        <taxon>Characoidei</taxon>
        <taxon>Acestrorhamphidae</taxon>
        <taxon>Acestrorhamphinae</taxon>
        <taxon>Astyanax</taxon>
    </lineage>
</organism>
<feature type="compositionally biased region" description="Acidic residues" evidence="14">
    <location>
        <begin position="456"/>
        <end position="467"/>
    </location>
</feature>
<feature type="region of interest" description="Disordered" evidence="14">
    <location>
        <begin position="495"/>
        <end position="528"/>
    </location>
</feature>
<evidence type="ECO:0000256" key="9">
    <source>
        <dbReference type="ARBA" id="ARBA00022989"/>
    </source>
</evidence>
<comment type="similarity">
    <text evidence="2">Belongs to the type I cytokine receptor family. Type 1 subfamily.</text>
</comment>
<feature type="compositionally biased region" description="Basic and acidic residues" evidence="14">
    <location>
        <begin position="443"/>
        <end position="455"/>
    </location>
</feature>
<evidence type="ECO:0000313" key="19">
    <source>
        <dbReference type="Ensembl" id="ENSAMXP00005048431.1"/>
    </source>
</evidence>
<gene>
    <name evidence="18" type="primary">PRLR</name>
    <name evidence="18" type="ORF">AMEX_G25431</name>
</gene>
<feature type="compositionally biased region" description="Polar residues" evidence="14">
    <location>
        <begin position="516"/>
        <end position="528"/>
    </location>
</feature>
<evidence type="ECO:0000256" key="1">
    <source>
        <dbReference type="ARBA" id="ARBA00004479"/>
    </source>
</evidence>
<feature type="chain" id="PRO_5044669621" description="Prolactin receptor" evidence="16">
    <location>
        <begin position="24"/>
        <end position="528"/>
    </location>
</feature>
<evidence type="ECO:0000256" key="14">
    <source>
        <dbReference type="SAM" id="MobiDB-lite"/>
    </source>
</evidence>
<feature type="signal peptide" evidence="16">
    <location>
        <begin position="1"/>
        <end position="23"/>
    </location>
</feature>
<dbReference type="GO" id="GO:0004896">
    <property type="term" value="F:cytokine receptor activity"/>
    <property type="evidence" value="ECO:0007669"/>
    <property type="project" value="TreeGrafter"/>
</dbReference>
<evidence type="ECO:0000256" key="8">
    <source>
        <dbReference type="ARBA" id="ARBA00022833"/>
    </source>
</evidence>
<keyword evidence="8" id="KW-0862">Zinc</keyword>
<dbReference type="AlphaFoldDB" id="A0A8B9LBU2"/>
<dbReference type="Gene3D" id="2.60.40.10">
    <property type="entry name" value="Immunoglobulins"/>
    <property type="match status" value="2"/>
</dbReference>
<keyword evidence="13" id="KW-0325">Glycoprotein</keyword>
<evidence type="ECO:0000313" key="18">
    <source>
        <dbReference type="EMBL" id="KAG9261828.1"/>
    </source>
</evidence>
<protein>
    <recommendedName>
        <fullName evidence="3">Prolactin receptor</fullName>
    </recommendedName>
</protein>
<name>A0A8B9LBU2_ASTMX</name>
<dbReference type="InterPro" id="IPR003961">
    <property type="entry name" value="FN3_dom"/>
</dbReference>
<evidence type="ECO:0000256" key="3">
    <source>
        <dbReference type="ARBA" id="ARBA00019818"/>
    </source>
</evidence>
<dbReference type="Pfam" id="PF09067">
    <property type="entry name" value="EpoR_lig-bind"/>
    <property type="match status" value="1"/>
</dbReference>
<dbReference type="EMBL" id="JAICCE010000022">
    <property type="protein sequence ID" value="KAG9261828.1"/>
    <property type="molecule type" value="Genomic_DNA"/>
</dbReference>
<evidence type="ECO:0000256" key="2">
    <source>
        <dbReference type="ARBA" id="ARBA00007885"/>
    </source>
</evidence>
<dbReference type="SUPFAM" id="SSF49265">
    <property type="entry name" value="Fibronectin type III"/>
    <property type="match status" value="2"/>
</dbReference>
<evidence type="ECO:0000256" key="5">
    <source>
        <dbReference type="ARBA" id="ARBA00022723"/>
    </source>
</evidence>
<dbReference type="PROSITE" id="PS50853">
    <property type="entry name" value="FN3"/>
    <property type="match status" value="1"/>
</dbReference>
<evidence type="ECO:0000256" key="7">
    <source>
        <dbReference type="ARBA" id="ARBA00022737"/>
    </source>
</evidence>
<dbReference type="SMART" id="SM00060">
    <property type="entry name" value="FN3"/>
    <property type="match status" value="2"/>
</dbReference>
<dbReference type="FunFam" id="2.60.40.10:FF:000358">
    <property type="entry name" value="Prolactin receptor"/>
    <property type="match status" value="1"/>
</dbReference>
<comment type="subcellular location">
    <subcellularLocation>
        <location evidence="1">Membrane</location>
        <topology evidence="1">Single-pass type I membrane protein</topology>
    </subcellularLocation>
</comment>
<evidence type="ECO:0000256" key="11">
    <source>
        <dbReference type="ARBA" id="ARBA00023157"/>
    </source>
</evidence>
<keyword evidence="7" id="KW-0677">Repeat</keyword>
<evidence type="ECO:0000256" key="15">
    <source>
        <dbReference type="SAM" id="Phobius"/>
    </source>
</evidence>
<evidence type="ECO:0000256" key="6">
    <source>
        <dbReference type="ARBA" id="ARBA00022729"/>
    </source>
</evidence>
<evidence type="ECO:0000256" key="12">
    <source>
        <dbReference type="ARBA" id="ARBA00023170"/>
    </source>
</evidence>
<keyword evidence="5" id="KW-0479">Metal-binding</keyword>
<keyword evidence="11" id="KW-1015">Disulfide bond</keyword>
<dbReference type="KEGG" id="amex:103041054"/>
<reference evidence="19" key="2">
    <citation type="submission" date="2025-05" db="UniProtKB">
        <authorList>
            <consortium name="Ensembl"/>
        </authorList>
    </citation>
    <scope>IDENTIFICATION</scope>
</reference>
<dbReference type="InterPro" id="IPR015152">
    <property type="entry name" value="Growth/epo_recpt_lig-bind"/>
</dbReference>
<feature type="region of interest" description="Disordered" evidence="14">
    <location>
        <begin position="321"/>
        <end position="351"/>
    </location>
</feature>
<accession>A0A8B9LBU2</accession>
<dbReference type="FunFam" id="2.60.40.10:FF:000287">
    <property type="entry name" value="Prolactin receptor"/>
    <property type="match status" value="1"/>
</dbReference>
<evidence type="ECO:0000256" key="16">
    <source>
        <dbReference type="SAM" id="SignalP"/>
    </source>
</evidence>
<dbReference type="InterPro" id="IPR036116">
    <property type="entry name" value="FN3_sf"/>
</dbReference>
<proteinExistence type="inferred from homology"/>
<keyword evidence="9 15" id="KW-1133">Transmembrane helix</keyword>
<reference evidence="18 21" key="1">
    <citation type="submission" date="2021-07" db="EMBL/GenBank/DDBJ databases">
        <authorList>
            <person name="Imarazene B."/>
            <person name="Zahm M."/>
            <person name="Klopp C."/>
            <person name="Cabau C."/>
            <person name="Beille S."/>
            <person name="Jouanno E."/>
            <person name="Castinel A."/>
            <person name="Lluch J."/>
            <person name="Gil L."/>
            <person name="Kuchtly C."/>
            <person name="Lopez Roques C."/>
            <person name="Donnadieu C."/>
            <person name="Parrinello H."/>
            <person name="Journot L."/>
            <person name="Du K."/>
            <person name="Schartl M."/>
            <person name="Retaux S."/>
            <person name="Guiguen Y."/>
        </authorList>
    </citation>
    <scope>NUCLEOTIDE SEQUENCE [LARGE SCALE GENOMIC DNA]</scope>
    <source>
        <strain evidence="18">Pach_M1</strain>
        <tissue evidence="18">Testis</tissue>
    </source>
</reference>
<sequence length="528" mass="59352">MWGDTTQALAMMFLFSWIPHYQSAPGQPRITSCRSPEKETFTCWWEPGSSEGLPTTHRLFYNKERSDKVLECPDYHSAGNNSCFFNKAHTSIWIIYNITIVASNANGSTFSEPLEVDVMDIVQPHPPENLTVTVVGVEDNPYFLVQWEAPHDTDTRSGWVTLKYEVRVKLENSRQDQAGEWEVYGAGKQRELSIYSPQPGGKYSVQVRCRLDQGLWSEWSPAAFISVPNIYLKEKSVVIFTAATSAFIFLLTVGILVIKRKHVKHCLLPPVPGPKIKGFDAQLLKAEKSEDLFNALTSKGFPLAPEVPDHVDYLVVVDNEEDPEGTGTKAPQEHPEHQKTHQHSSSDPADEFHYSYLSTEDQLNLIHTDRWKRSVFVSDCQYCDPETTCGTRQTFTGGAQTTLQRPERDEGGSHSTSGKTKLKNFDKDTVSTGPNGLEEYVDVTDRQDCKLKPTTEEEEEEEEEGGEENYSKVSGVYCDSVLVLQKGSSTPIQTLTKKNCDDPQKKIKGEKPSTVKDLSNTQDYVGYV</sequence>
<dbReference type="Proteomes" id="UP000752171">
    <property type="component" value="Unassembled WGS sequence"/>
</dbReference>
<feature type="compositionally biased region" description="Basic and acidic residues" evidence="14">
    <location>
        <begin position="498"/>
        <end position="514"/>
    </location>
</feature>
<dbReference type="OrthoDB" id="8858139at2759"/>
<dbReference type="CDD" id="cd00063">
    <property type="entry name" value="FN3"/>
    <property type="match status" value="1"/>
</dbReference>
<dbReference type="Proteomes" id="UP000694621">
    <property type="component" value="Unplaced"/>
</dbReference>
<feature type="compositionally biased region" description="Polar residues" evidence="14">
    <location>
        <begin position="393"/>
        <end position="404"/>
    </location>
</feature>
<dbReference type="PANTHER" id="PTHR23037">
    <property type="entry name" value="CYTOKINE RECEPTOR"/>
    <property type="match status" value="1"/>
</dbReference>
<evidence type="ECO:0000259" key="17">
    <source>
        <dbReference type="PROSITE" id="PS50853"/>
    </source>
</evidence>
<evidence type="ECO:0000256" key="4">
    <source>
        <dbReference type="ARBA" id="ARBA00022692"/>
    </source>
</evidence>
<evidence type="ECO:0000313" key="20">
    <source>
        <dbReference type="Proteomes" id="UP000694621"/>
    </source>
</evidence>
<keyword evidence="4 15" id="KW-0812">Transmembrane</keyword>
<keyword evidence="10 15" id="KW-0472">Membrane</keyword>
<dbReference type="InterPro" id="IPR013783">
    <property type="entry name" value="Ig-like_fold"/>
</dbReference>
<keyword evidence="6 16" id="KW-0732">Signal</keyword>
<feature type="transmembrane region" description="Helical" evidence="15">
    <location>
        <begin position="237"/>
        <end position="258"/>
    </location>
</feature>
<keyword evidence="12 18" id="KW-0675">Receptor</keyword>
<dbReference type="GO" id="GO:0009897">
    <property type="term" value="C:external side of plasma membrane"/>
    <property type="evidence" value="ECO:0007669"/>
    <property type="project" value="TreeGrafter"/>
</dbReference>
<evidence type="ECO:0000256" key="10">
    <source>
        <dbReference type="ARBA" id="ARBA00023136"/>
    </source>
</evidence>
<dbReference type="GO" id="GO:0046872">
    <property type="term" value="F:metal ion binding"/>
    <property type="evidence" value="ECO:0007669"/>
    <property type="project" value="UniProtKB-KW"/>
</dbReference>
<evidence type="ECO:0000256" key="13">
    <source>
        <dbReference type="ARBA" id="ARBA00023180"/>
    </source>
</evidence>
<dbReference type="Ensembl" id="ENSAMXT00005052541.1">
    <property type="protein sequence ID" value="ENSAMXP00005048431.1"/>
    <property type="gene ID" value="ENSAMXG00005022159.1"/>
</dbReference>
<feature type="region of interest" description="Disordered" evidence="14">
    <location>
        <begin position="393"/>
        <end position="471"/>
    </location>
</feature>
<evidence type="ECO:0000313" key="21">
    <source>
        <dbReference type="Proteomes" id="UP000752171"/>
    </source>
</evidence>